<sequence>MSRSRHTLTLSIATLLVLLMAAAGWCGGPVGPAGPGANQAAPRGFGGGAAGDGAGGSPAFNVSGGFGSGGSNGVDSGSPWVNFSSLGISNAFAYNVKGVYTPVRVLPNVNIGFDYTYMHFTGSTNNYSGGWHPILANGQGADATLDIGLWSVTGDYLPVIANNAITAGPRLQWLLLTDNFQLTNTTTNVSGNDTKSKSMYGFGFAGKIDFSRLAGGGGGLIDPYVKFAAAIGQGDDVRYFTYEIFASIFKGDGIYDTTGSGFWRFPRLGVGIDIGWVHYGFASFGKEDETYLPPPPPGSIIRSQNMNYHLDVPYVRGTVTF</sequence>
<gene>
    <name evidence="1" type="ORF">ENV54_09275</name>
</gene>
<proteinExistence type="predicted"/>
<reference evidence="1" key="1">
    <citation type="journal article" date="2020" name="mSystems">
        <title>Genome- and Community-Level Interaction Insights into Carbon Utilization and Element Cycling Functions of Hydrothermarchaeota in Hydrothermal Sediment.</title>
        <authorList>
            <person name="Zhou Z."/>
            <person name="Liu Y."/>
            <person name="Xu W."/>
            <person name="Pan J."/>
            <person name="Luo Z.H."/>
            <person name="Li M."/>
        </authorList>
    </citation>
    <scope>NUCLEOTIDE SEQUENCE [LARGE SCALE GENOMIC DNA]</scope>
    <source>
        <strain evidence="1">SpSt-769</strain>
    </source>
</reference>
<protein>
    <submittedName>
        <fullName evidence="1">Uncharacterized protein</fullName>
    </submittedName>
</protein>
<organism evidence="1">
    <name type="scientific">Desulfomonile tiedjei</name>
    <dbReference type="NCBI Taxonomy" id="2358"/>
    <lineage>
        <taxon>Bacteria</taxon>
        <taxon>Pseudomonadati</taxon>
        <taxon>Thermodesulfobacteriota</taxon>
        <taxon>Desulfomonilia</taxon>
        <taxon>Desulfomonilales</taxon>
        <taxon>Desulfomonilaceae</taxon>
        <taxon>Desulfomonile</taxon>
    </lineage>
</organism>
<accession>A0A7C4EVR3</accession>
<dbReference type="EMBL" id="DTGT01000294">
    <property type="protein sequence ID" value="HGH61474.1"/>
    <property type="molecule type" value="Genomic_DNA"/>
</dbReference>
<evidence type="ECO:0000313" key="1">
    <source>
        <dbReference type="EMBL" id="HGH61474.1"/>
    </source>
</evidence>
<name>A0A7C4EVR3_9BACT</name>
<dbReference type="AlphaFoldDB" id="A0A7C4EVR3"/>
<comment type="caution">
    <text evidence="1">The sequence shown here is derived from an EMBL/GenBank/DDBJ whole genome shotgun (WGS) entry which is preliminary data.</text>
</comment>